<dbReference type="PANTHER" id="PTHR33146">
    <property type="entry name" value="ENDONUCLEASE 4"/>
    <property type="match status" value="1"/>
</dbReference>
<keyword evidence="5" id="KW-1015">Disulfide bond</keyword>
<name>A0ABS8UH08_9GAMM</name>
<evidence type="ECO:0000256" key="6">
    <source>
        <dbReference type="ARBA" id="ARBA00023180"/>
    </source>
</evidence>
<reference evidence="7" key="1">
    <citation type="submission" date="2021-12" db="EMBL/GenBank/DDBJ databases">
        <authorList>
            <person name="Ulrich A."/>
        </authorList>
    </citation>
    <scope>NUCLEOTIDE SEQUENCE</scope>
    <source>
        <strain evidence="7">A1P009</strain>
    </source>
</reference>
<evidence type="ECO:0000256" key="2">
    <source>
        <dbReference type="ARBA" id="ARBA00022723"/>
    </source>
</evidence>
<dbReference type="EMBL" id="JAJQKU010000004">
    <property type="protein sequence ID" value="MCD9098132.1"/>
    <property type="molecule type" value="Genomic_DNA"/>
</dbReference>
<dbReference type="InterPro" id="IPR008947">
    <property type="entry name" value="PLipase_C/P1_nuclease_dom_sf"/>
</dbReference>
<dbReference type="Proteomes" id="UP001430360">
    <property type="component" value="Unassembled WGS sequence"/>
</dbReference>
<accession>A0ABS8UH08</accession>
<keyword evidence="3" id="KW-0255">Endonuclease</keyword>
<keyword evidence="6" id="KW-0325">Glycoprotein</keyword>
<evidence type="ECO:0000313" key="7">
    <source>
        <dbReference type="EMBL" id="MCD9098132.1"/>
    </source>
</evidence>
<evidence type="ECO:0000256" key="1">
    <source>
        <dbReference type="ARBA" id="ARBA00022722"/>
    </source>
</evidence>
<reference evidence="7" key="2">
    <citation type="journal article" date="2022" name="Syst. Appl. Microbiol.">
        <title>Physiological and genomic characterisation of Luteimonas fraxinea sp. nov., a bacterial species associated with trees tolerant to ash dieback.</title>
        <authorList>
            <person name="Ulrich K."/>
            <person name="Becker R."/>
            <person name="Behrendt U."/>
            <person name="Kube M."/>
            <person name="Schneck V."/>
            <person name="Ulrich A."/>
        </authorList>
    </citation>
    <scope>NUCLEOTIDE SEQUENCE</scope>
    <source>
        <strain evidence="7">A1P009</strain>
    </source>
</reference>
<keyword evidence="1" id="KW-0540">Nuclease</keyword>
<dbReference type="SUPFAM" id="SSF48537">
    <property type="entry name" value="Phospholipase C/P1 nuclease"/>
    <property type="match status" value="1"/>
</dbReference>
<dbReference type="Pfam" id="PF02265">
    <property type="entry name" value="S1-P1_nuclease"/>
    <property type="match status" value="1"/>
</dbReference>
<comment type="caution">
    <text evidence="7">The sequence shown here is derived from an EMBL/GenBank/DDBJ whole genome shotgun (WGS) entry which is preliminary data.</text>
</comment>
<organism evidence="7 8">
    <name type="scientific">Luteimonas fraxinea</name>
    <dbReference type="NCBI Taxonomy" id="2901869"/>
    <lineage>
        <taxon>Bacteria</taxon>
        <taxon>Pseudomonadati</taxon>
        <taxon>Pseudomonadota</taxon>
        <taxon>Gammaproteobacteria</taxon>
        <taxon>Lysobacterales</taxon>
        <taxon>Lysobacteraceae</taxon>
        <taxon>Luteimonas</taxon>
    </lineage>
</organism>
<keyword evidence="2" id="KW-0479">Metal-binding</keyword>
<proteinExistence type="predicted"/>
<evidence type="ECO:0000256" key="5">
    <source>
        <dbReference type="ARBA" id="ARBA00023157"/>
    </source>
</evidence>
<dbReference type="InterPro" id="IPR003154">
    <property type="entry name" value="S1/P1nuclease"/>
</dbReference>
<evidence type="ECO:0000256" key="3">
    <source>
        <dbReference type="ARBA" id="ARBA00022759"/>
    </source>
</evidence>
<protein>
    <submittedName>
        <fullName evidence="7">S1/P1 nuclease</fullName>
    </submittedName>
</protein>
<evidence type="ECO:0000256" key="4">
    <source>
        <dbReference type="ARBA" id="ARBA00022801"/>
    </source>
</evidence>
<dbReference type="RefSeq" id="WP_232137317.1">
    <property type="nucleotide sequence ID" value="NZ_CP089507.1"/>
</dbReference>
<sequence length="273" mass="29480">MLLRILLCGGLLAAFALPSSALAWGKLGHRLVAQIAERDLTPAARAEVSRLLAGEPDPTLPGIASWADDLREHDPDLGKRSAPWHYVNIGESNCRYEARRDCPDGNCVVEAIKTQTAILADRTRPRAERAQALKFVVHFTGDAHQPMHAGYGHDRGGNDQQINFRGRGTNLHAFWDSGMLNSQNLSGDAWLARIGARAPSANPSGPVRLPPPAADWAEAACRIALAPGVYPRRARVNEAYVTAHLPQAEQELRDAGARLGALLNTALAPPAQR</sequence>
<keyword evidence="8" id="KW-1185">Reference proteome</keyword>
<evidence type="ECO:0000313" key="8">
    <source>
        <dbReference type="Proteomes" id="UP001430360"/>
    </source>
</evidence>
<keyword evidence="4" id="KW-0378">Hydrolase</keyword>
<dbReference type="PANTHER" id="PTHR33146:SF26">
    <property type="entry name" value="ENDONUCLEASE 4"/>
    <property type="match status" value="1"/>
</dbReference>
<dbReference type="Gene3D" id="1.10.575.10">
    <property type="entry name" value="P1 Nuclease"/>
    <property type="match status" value="1"/>
</dbReference>
<dbReference type="CDD" id="cd11010">
    <property type="entry name" value="S1-P1_nuclease"/>
    <property type="match status" value="1"/>
</dbReference>
<gene>
    <name evidence="7" type="ORF">LTT95_14410</name>
</gene>